<gene>
    <name evidence="7" type="ORF">NYP16_05590</name>
</gene>
<feature type="transmembrane region" description="Helical" evidence="5">
    <location>
        <begin position="199"/>
        <end position="220"/>
    </location>
</feature>
<dbReference type="InterPro" id="IPR009915">
    <property type="entry name" value="NnrU_dom"/>
</dbReference>
<keyword evidence="2 5" id="KW-0812">Transmembrane</keyword>
<evidence type="ECO:0000256" key="1">
    <source>
        <dbReference type="ARBA" id="ARBA00004141"/>
    </source>
</evidence>
<dbReference type="AlphaFoldDB" id="A0A9X3Z6P6"/>
<reference evidence="7" key="2">
    <citation type="journal article" date="2023" name="Syst. Appl. Microbiol.">
        <title>Govania unica gen. nov., sp. nov., a rare biosphere bacterium that represents a novel family in the class Alphaproteobacteria.</title>
        <authorList>
            <person name="Vandamme P."/>
            <person name="Peeters C."/>
            <person name="Hettiarachchi A."/>
            <person name="Cnockaert M."/>
            <person name="Carlier A."/>
        </authorList>
    </citation>
    <scope>NUCLEOTIDE SEQUENCE</scope>
    <source>
        <strain evidence="7">LMG 31809</strain>
    </source>
</reference>
<dbReference type="GO" id="GO:0016020">
    <property type="term" value="C:membrane"/>
    <property type="evidence" value="ECO:0007669"/>
    <property type="project" value="UniProtKB-SubCell"/>
</dbReference>
<protein>
    <submittedName>
        <fullName evidence="7">NnrU family protein</fullName>
    </submittedName>
</protein>
<sequence>MLELAVASLLFLGIHVASSTGLRARMVRVLGENGFRGLFSILSIGAIFWMVQAYNRAPVLESFWSFGLWARLLALAVMVIAFFLVLCGLSVPNPTTAGFEKAMAAPEPARGILRITRHPFLWGVGLWALVHLLNNGDPASVIFFGSLALLSFGGTLLVDRKKRRTFGEDWHKFADVTSNLPFAAILAGRNHMSFSEIGWWRLLLSVVLFVAMLSVHARLFGVTPLP</sequence>
<evidence type="ECO:0000256" key="3">
    <source>
        <dbReference type="ARBA" id="ARBA00022989"/>
    </source>
</evidence>
<dbReference type="PANTHER" id="PTHR35988:SF2">
    <property type="entry name" value="15-CIS-ZETA-CAROTENE ISOMERASE, CHLOROPLASTIC"/>
    <property type="match status" value="1"/>
</dbReference>
<dbReference type="RefSeq" id="WP_274943128.1">
    <property type="nucleotide sequence ID" value="NZ_JANWOI010000002.1"/>
</dbReference>
<keyword evidence="4 5" id="KW-0472">Membrane</keyword>
<comment type="subcellular location">
    <subcellularLocation>
        <location evidence="1">Membrane</location>
        <topology evidence="1">Multi-pass membrane protein</topology>
    </subcellularLocation>
</comment>
<organism evidence="7 8">
    <name type="scientific">Govanella unica</name>
    <dbReference type="NCBI Taxonomy" id="2975056"/>
    <lineage>
        <taxon>Bacteria</taxon>
        <taxon>Pseudomonadati</taxon>
        <taxon>Pseudomonadota</taxon>
        <taxon>Alphaproteobacteria</taxon>
        <taxon>Emcibacterales</taxon>
        <taxon>Govanellaceae</taxon>
        <taxon>Govanella</taxon>
    </lineage>
</organism>
<dbReference type="Proteomes" id="UP001141619">
    <property type="component" value="Unassembled WGS sequence"/>
</dbReference>
<dbReference type="EMBL" id="JANWOI010000002">
    <property type="protein sequence ID" value="MDA5193425.1"/>
    <property type="molecule type" value="Genomic_DNA"/>
</dbReference>
<evidence type="ECO:0000313" key="8">
    <source>
        <dbReference type="Proteomes" id="UP001141619"/>
    </source>
</evidence>
<dbReference type="GO" id="GO:0090471">
    <property type="term" value="F:9,15,9'-tri-cis-zeta-carotene isomerase activity"/>
    <property type="evidence" value="ECO:0007669"/>
    <property type="project" value="TreeGrafter"/>
</dbReference>
<feature type="transmembrane region" description="Helical" evidence="5">
    <location>
        <begin position="35"/>
        <end position="54"/>
    </location>
</feature>
<evidence type="ECO:0000256" key="5">
    <source>
        <dbReference type="SAM" id="Phobius"/>
    </source>
</evidence>
<feature type="domain" description="NnrU" evidence="6">
    <location>
        <begin position="4"/>
        <end position="224"/>
    </location>
</feature>
<feature type="transmembrane region" description="Helical" evidence="5">
    <location>
        <begin position="66"/>
        <end position="91"/>
    </location>
</feature>
<dbReference type="PANTHER" id="PTHR35988">
    <property type="entry name" value="15-CIS-ZETA-CAROTENE ISOMERASE, CHLOROPLASTIC"/>
    <property type="match status" value="1"/>
</dbReference>
<keyword evidence="8" id="KW-1185">Reference proteome</keyword>
<dbReference type="Pfam" id="PF07298">
    <property type="entry name" value="NnrU"/>
    <property type="match status" value="1"/>
</dbReference>
<evidence type="ECO:0000259" key="6">
    <source>
        <dbReference type="Pfam" id="PF07298"/>
    </source>
</evidence>
<evidence type="ECO:0000313" key="7">
    <source>
        <dbReference type="EMBL" id="MDA5193425.1"/>
    </source>
</evidence>
<name>A0A9X3Z6P6_9PROT</name>
<reference evidence="7" key="1">
    <citation type="submission" date="2022-08" db="EMBL/GenBank/DDBJ databases">
        <authorList>
            <person name="Vandamme P."/>
            <person name="Hettiarachchi A."/>
            <person name="Peeters C."/>
            <person name="Cnockaert M."/>
            <person name="Carlier A."/>
        </authorList>
    </citation>
    <scope>NUCLEOTIDE SEQUENCE</scope>
    <source>
        <strain evidence="7">LMG 31809</strain>
    </source>
</reference>
<evidence type="ECO:0000256" key="4">
    <source>
        <dbReference type="ARBA" id="ARBA00023136"/>
    </source>
</evidence>
<keyword evidence="3 5" id="KW-1133">Transmembrane helix</keyword>
<comment type="caution">
    <text evidence="7">The sequence shown here is derived from an EMBL/GenBank/DDBJ whole genome shotgun (WGS) entry which is preliminary data.</text>
</comment>
<proteinExistence type="predicted"/>
<accession>A0A9X3Z6P6</accession>
<dbReference type="Gene3D" id="1.20.120.1630">
    <property type="match status" value="1"/>
</dbReference>
<evidence type="ECO:0000256" key="2">
    <source>
        <dbReference type="ARBA" id="ARBA00022692"/>
    </source>
</evidence>
<feature type="transmembrane region" description="Helical" evidence="5">
    <location>
        <begin position="139"/>
        <end position="158"/>
    </location>
</feature>